<dbReference type="RefSeq" id="WP_094098298.1">
    <property type="nucleotide sequence ID" value="NZ_CP021361.1"/>
</dbReference>
<name>A0A240U4R5_9BURK</name>
<organism evidence="1 2">
    <name type="scientific">Acidovorax carolinensis</name>
    <dbReference type="NCBI Taxonomy" id="553814"/>
    <lineage>
        <taxon>Bacteria</taxon>
        <taxon>Pseudomonadati</taxon>
        <taxon>Pseudomonadota</taxon>
        <taxon>Betaproteobacteria</taxon>
        <taxon>Burkholderiales</taxon>
        <taxon>Comamonadaceae</taxon>
        <taxon>Acidovorax</taxon>
    </lineage>
</organism>
<protein>
    <submittedName>
        <fullName evidence="1">Uncharacterized protein</fullName>
    </submittedName>
</protein>
<reference evidence="1 2" key="1">
    <citation type="submission" date="2017-05" db="EMBL/GenBank/DDBJ databases">
        <title>Polyphasic characterization of four soil-derived phenanthrene-degrading Acidovorax strains and proposal of Acidovorax phenanthrenivorans sp. nov.</title>
        <authorList>
            <person name="Singleton D.R."/>
            <person name="Lee J."/>
            <person name="Dickey A.N."/>
            <person name="Stroud A."/>
            <person name="Scholl E.H."/>
            <person name="Wright F.A."/>
            <person name="Aitken M.D."/>
        </authorList>
    </citation>
    <scope>NUCLEOTIDE SEQUENCE [LARGE SCALE GENOMIC DNA]</scope>
    <source>
        <strain evidence="1">NA3</strain>
    </source>
</reference>
<sequence>MFDALHFYCLQGDEWDVAIDENLRAATGTAQVIHKTPESFASLQAESPLIFDLCLDLFNRSDQFQEGDLWADKEVLGFLDTIRPLIMRASLVTISLSFDCSGTVEDTRYLASLVLPRIQAWRMAA</sequence>
<dbReference type="EMBL" id="CP021361">
    <property type="protein sequence ID" value="ART52407.1"/>
    <property type="molecule type" value="Genomic_DNA"/>
</dbReference>
<proteinExistence type="predicted"/>
<evidence type="ECO:0000313" key="1">
    <source>
        <dbReference type="EMBL" id="ART52407.1"/>
    </source>
</evidence>
<dbReference type="KEGG" id="acin:CBP34_13120"/>
<gene>
    <name evidence="1" type="ORF">CBP34_13120</name>
</gene>
<keyword evidence="2" id="KW-1185">Reference proteome</keyword>
<accession>A0A240U4R5</accession>
<evidence type="ECO:0000313" key="2">
    <source>
        <dbReference type="Proteomes" id="UP000194432"/>
    </source>
</evidence>
<dbReference type="AlphaFoldDB" id="A0A240U4R5"/>
<dbReference type="Proteomes" id="UP000194432">
    <property type="component" value="Chromosome 1"/>
</dbReference>